<evidence type="ECO:0000313" key="2">
    <source>
        <dbReference type="Proteomes" id="UP001241110"/>
    </source>
</evidence>
<name>A0AAE3QMH0_9BACT</name>
<accession>A0AAE3QMH0</accession>
<dbReference type="Proteomes" id="UP001241110">
    <property type="component" value="Unassembled WGS sequence"/>
</dbReference>
<comment type="caution">
    <text evidence="1">The sequence shown here is derived from an EMBL/GenBank/DDBJ whole genome shotgun (WGS) entry which is preliminary data.</text>
</comment>
<evidence type="ECO:0000313" key="1">
    <source>
        <dbReference type="EMBL" id="MDJ1481680.1"/>
    </source>
</evidence>
<dbReference type="EMBL" id="JASJOS010000005">
    <property type="protein sequence ID" value="MDJ1481680.1"/>
    <property type="molecule type" value="Genomic_DNA"/>
</dbReference>
<dbReference type="Gene3D" id="3.90.930.1">
    <property type="match status" value="1"/>
</dbReference>
<dbReference type="Pfam" id="PF11832">
    <property type="entry name" value="DUF3352"/>
    <property type="match status" value="1"/>
</dbReference>
<reference evidence="1" key="1">
    <citation type="submission" date="2023-05" db="EMBL/GenBank/DDBJ databases">
        <authorList>
            <person name="Zhang X."/>
        </authorList>
    </citation>
    <scope>NUCLEOTIDE SEQUENCE</scope>
    <source>
        <strain evidence="1">YF14B1</strain>
    </source>
</reference>
<dbReference type="AlphaFoldDB" id="A0AAE3QMH0"/>
<protein>
    <submittedName>
        <fullName evidence="1">DUF3352 domain-containing protein</fullName>
    </submittedName>
</protein>
<dbReference type="Pfam" id="PF07661">
    <property type="entry name" value="MORN_2"/>
    <property type="match status" value="2"/>
</dbReference>
<organism evidence="1 2">
    <name type="scientific">Xanthocytophaga flava</name>
    <dbReference type="NCBI Taxonomy" id="3048013"/>
    <lineage>
        <taxon>Bacteria</taxon>
        <taxon>Pseudomonadati</taxon>
        <taxon>Bacteroidota</taxon>
        <taxon>Cytophagia</taxon>
        <taxon>Cytophagales</taxon>
        <taxon>Rhodocytophagaceae</taxon>
        <taxon>Xanthocytophaga</taxon>
    </lineage>
</organism>
<sequence>MKKLLWLFLILLTGGGLFAAYQYYLSPPENFQAIYLVPKNAIYIIETSEPIKSWQKLSSSKAWKFLQTQSYFGELTSGANALDSIINDNKELFDQFGSRHVLISAHNYKRTDYDFLFIVDLEKAGKLKFLQDYLTNLNGQAGYRVSQRQYNGITITELYDKQSRQTLYLAFISNLLVCSYTNSLVEASIDQREEPVIGRDIRFVEIDKQIDNDGMFKMYMQYSNLDDYMRCYLSEPNEYVTSLSKMLAYTATTIDMDDDEWISMKGATNINDSVSSYMKAMLESGRGKLAAQEVIPQRTAFYVSIAVKNFAEFHNRFEKVMQENSETEYKEYQSNVNKVEGFLKISLKENFINWMGEEVCFVQMQPQGLGRANEFAAVIQADDIDEAKRQMEFIGKQIRKRTPVKIREVDYKGYPIHYMAVKGFFKPILGKLFQKLDKPYFTFIDDYVVFSNHPQTIKSFIDDYEAKQTLAEQEAYKTFVDKFESSSNIFVYIQTPVLHNNLKGFVSAETWKDAEKNKKYIVAFPEVGFQLTGEETLFDTRFIVRYQEPSEVAEPVLIASTDSTLVVSDSTQAEEEEEDVYIEDLSTEKYTENYPDGKKKLEVSMKDGFRDGSYREYHANGEIKIKGRYRADQKDGTWKYYDESGKLVNRKKYDNGKEILH</sequence>
<dbReference type="SUPFAM" id="SSF82185">
    <property type="entry name" value="Histone H3 K4-specific methyltransferase SET7/9 N-terminal domain"/>
    <property type="match status" value="1"/>
</dbReference>
<proteinExistence type="predicted"/>
<dbReference type="InterPro" id="IPR021787">
    <property type="entry name" value="DUF3352"/>
</dbReference>
<dbReference type="InterPro" id="IPR011652">
    <property type="entry name" value="MORN_2"/>
</dbReference>
<gene>
    <name evidence="1" type="ORF">QNI16_14360</name>
</gene>
<dbReference type="RefSeq" id="WP_313979769.1">
    <property type="nucleotide sequence ID" value="NZ_JASJOS010000005.1"/>
</dbReference>